<name>A0A1I2L7K6_9ACTN</name>
<evidence type="ECO:0000313" key="4">
    <source>
        <dbReference type="Proteomes" id="UP000199323"/>
    </source>
</evidence>
<proteinExistence type="predicted"/>
<feature type="compositionally biased region" description="Basic and acidic residues" evidence="1">
    <location>
        <begin position="218"/>
        <end position="230"/>
    </location>
</feature>
<accession>A0A1I2L7K6</accession>
<dbReference type="STRING" id="380248.SAMN05216251_12736"/>
<feature type="region of interest" description="Disordered" evidence="1">
    <location>
        <begin position="198"/>
        <end position="236"/>
    </location>
</feature>
<reference evidence="3 4" key="1">
    <citation type="submission" date="2016-10" db="EMBL/GenBank/DDBJ databases">
        <authorList>
            <person name="de Groot N.N."/>
        </authorList>
    </citation>
    <scope>NUCLEOTIDE SEQUENCE [LARGE SCALE GENOMIC DNA]</scope>
    <source>
        <strain evidence="3 4">CGMCC 4.3510</strain>
    </source>
</reference>
<dbReference type="InterPro" id="IPR058488">
    <property type="entry name" value="DUF8175"/>
</dbReference>
<protein>
    <recommendedName>
        <fullName evidence="2">DUF8175 domain-containing protein</fullName>
    </recommendedName>
</protein>
<feature type="domain" description="DUF8175" evidence="2">
    <location>
        <begin position="53"/>
        <end position="201"/>
    </location>
</feature>
<evidence type="ECO:0000259" key="2">
    <source>
        <dbReference type="Pfam" id="PF26526"/>
    </source>
</evidence>
<dbReference type="Proteomes" id="UP000199323">
    <property type="component" value="Unassembled WGS sequence"/>
</dbReference>
<feature type="region of interest" description="Disordered" evidence="1">
    <location>
        <begin position="20"/>
        <end position="49"/>
    </location>
</feature>
<keyword evidence="4" id="KW-1185">Reference proteome</keyword>
<dbReference type="AlphaFoldDB" id="A0A1I2L7K6"/>
<dbReference type="RefSeq" id="WP_245796576.1">
    <property type="nucleotide sequence ID" value="NZ_FONG01000027.1"/>
</dbReference>
<dbReference type="EMBL" id="FONG01000027">
    <property type="protein sequence ID" value="SFF74933.1"/>
    <property type="molecule type" value="Genomic_DNA"/>
</dbReference>
<evidence type="ECO:0000313" key="3">
    <source>
        <dbReference type="EMBL" id="SFF74933.1"/>
    </source>
</evidence>
<dbReference type="Pfam" id="PF26526">
    <property type="entry name" value="DUF8175"/>
    <property type="match status" value="1"/>
</dbReference>
<evidence type="ECO:0000256" key="1">
    <source>
        <dbReference type="SAM" id="MobiDB-lite"/>
    </source>
</evidence>
<gene>
    <name evidence="3" type="ORF">SAMN05216251_12736</name>
</gene>
<sequence>MAGVAFVLLVIIALVVRTGGGDGRTTPEPGGVRTPSTVPAPDTGAGGNSAISPLRLNNGVPVGYPHSCGGATWAAVNFEVARSSASYFTDAETRHRVIDAIAARSARDSLTRNDDTGMKQVLSSLGITAANRDTLVARAAALGTRTVTCSPAVATVDVWMAGLVGATAADAPLPVSASWATYTLTLQWEDADWRLTTVSSVPGPTPLDTGGDGTRPSSTEEFRTADRDFDAPPYIG</sequence>
<organism evidence="3 4">
    <name type="scientific">Actinacidiphila alni</name>
    <dbReference type="NCBI Taxonomy" id="380248"/>
    <lineage>
        <taxon>Bacteria</taxon>
        <taxon>Bacillati</taxon>
        <taxon>Actinomycetota</taxon>
        <taxon>Actinomycetes</taxon>
        <taxon>Kitasatosporales</taxon>
        <taxon>Streptomycetaceae</taxon>
        <taxon>Actinacidiphila</taxon>
    </lineage>
</organism>